<name>A0ABM6U9K9_9PSED</name>
<sequence>MSMTGMKDEKSRARNIAQKLTNSDGYGRKSVAHRTSNVGASLLAKGPAHSMHVLTVTPLSRASSLPQGKCNLLEKGLAPTGAKQVTRRHQNCSYPAPGSRIGCIYR</sequence>
<gene>
    <name evidence="2" type="ORF">CRX69_02250</name>
</gene>
<accession>A0ABM6U9K9</accession>
<reference evidence="2 3" key="1">
    <citation type="journal article" date="2018" name="Front. Microbiol.">
        <title>Pseudomonas rhizophila S211, a New Plant Growth-Promoting Rhizobacterium with Potential in Pesticide-Bioremediation.</title>
        <authorList>
            <person name="Hassen W."/>
            <person name="Neifar M."/>
            <person name="Cherif H."/>
            <person name="Najjari A."/>
            <person name="Chouchane H."/>
            <person name="Driouich R.C."/>
            <person name="Salah A."/>
            <person name="Naili F."/>
            <person name="Mosbah A."/>
            <person name="Souissi Y."/>
            <person name="Raddadi N."/>
            <person name="Ouzari H.I."/>
            <person name="Fava F."/>
            <person name="Cherif A."/>
        </authorList>
    </citation>
    <scope>NUCLEOTIDE SEQUENCE [LARGE SCALE GENOMIC DNA]</scope>
    <source>
        <strain evidence="2 3">S211</strain>
    </source>
</reference>
<feature type="region of interest" description="Disordered" evidence="1">
    <location>
        <begin position="1"/>
        <end position="32"/>
    </location>
</feature>
<dbReference type="EMBL" id="CP024081">
    <property type="protein sequence ID" value="AVU74065.1"/>
    <property type="molecule type" value="Genomic_DNA"/>
</dbReference>
<evidence type="ECO:0000313" key="2">
    <source>
        <dbReference type="EMBL" id="AVU74065.1"/>
    </source>
</evidence>
<organism evidence="2 3">
    <name type="scientific">Pseudomonas rhizophila</name>
    <dbReference type="NCBI Taxonomy" id="2045200"/>
    <lineage>
        <taxon>Bacteria</taxon>
        <taxon>Pseudomonadati</taxon>
        <taxon>Pseudomonadota</taxon>
        <taxon>Gammaproteobacteria</taxon>
        <taxon>Pseudomonadales</taxon>
        <taxon>Pseudomonadaceae</taxon>
        <taxon>Pseudomonas</taxon>
    </lineage>
</organism>
<evidence type="ECO:0000256" key="1">
    <source>
        <dbReference type="SAM" id="MobiDB-lite"/>
    </source>
</evidence>
<feature type="compositionally biased region" description="Basic and acidic residues" evidence="1">
    <location>
        <begin position="1"/>
        <end position="12"/>
    </location>
</feature>
<keyword evidence="3" id="KW-1185">Reference proteome</keyword>
<protein>
    <submittedName>
        <fullName evidence="2">Uncharacterized protein</fullName>
    </submittedName>
</protein>
<evidence type="ECO:0000313" key="3">
    <source>
        <dbReference type="Proteomes" id="UP000241936"/>
    </source>
</evidence>
<dbReference type="Proteomes" id="UP000241936">
    <property type="component" value="Chromosome"/>
</dbReference>
<proteinExistence type="predicted"/>